<evidence type="ECO:0000259" key="9">
    <source>
        <dbReference type="Pfam" id="PF07227"/>
    </source>
</evidence>
<keyword evidence="3" id="KW-0863">Zinc-finger</keyword>
<sequence length="963" mass="108577">MEEGELEPEPETKSITDPDNETKLPCTENSESEQVESDKQMKLPTDLIVETESLPENKVDLKTESIFNEIEGDRMLETITFVSKGIVELQECHEKFVNQTNSGKETAALVKDNEAKEENNSGDHDSSFFHGRIPEEQLEEEELKDDNAEKSMYLDEGTKEKNNVDLVVQADEINFVDTKELTMEDNRKSQMTLNLMADTPNGKDKGKSIAVSPFCEDNSRENIRWVENDFLACRDNAMEGPSSRGFELFSSSIVTRPEKTIHSGVSNDGNLKSEPLELSLSLPNVLLPLPSHDPKVTPSSPSQARSVQSLPNTFRTSSDGFSGSMSFSGSQTFIHNPSCSLTQNLFENYEQSVGSHPLFQAIDQQVSHGTWLGQSLDEPKRVESPNYQRMLYGNGSHAPQTSQAFLYTQAMQGQPIKISEGSSGVPGGPGRQPSLHRQLSGIQSKKPIEVRSPTNSVGSHETRLEFGKERNRVVKERNGTLFRSSSQREMDQLLIAGTGFTERIISMIVSEPVLVMSRRIEEMAEHSIALLKQSACEILENKDKRGQLHAFREVLQNRSDLTVEILSKSHRAQLEILIAFKTGLREFLQRPSSRPLSELAEIYLNLRCRNITCLSLLPVDECDCKVCVQKNGFCSACMCLICSNFDMALNTCSWVGCDVCLHWCHTECGLRESYIRNGRSVGEAQEETEMQFQCVACKHPSEMLGFVKEVFKTCAKDWKVETLSKELEYVKRIFSASHDTKGRQLHDFADQMITRLEMKSNLSEVFNYIMQFLTESNIEFGNPSQSSLKDLHHKNQGEQSNGISGNQVAIWPLSASTESTPRRDSASTAPPRLDWDQINGRPGDLELQASVGQQPVTDELESIVRIKHAEAKMFQSRADDARKEAEGLKRIAVAKNEKIDEEYLSRVTKLRMAEAEERRKQKLDELKIMEREHREYFSLKMRMESNIGDLLLKMEATKQKFSA</sequence>
<keyword evidence="4" id="KW-0862">Zinc</keyword>
<evidence type="ECO:0000256" key="3">
    <source>
        <dbReference type="ARBA" id="ARBA00022771"/>
    </source>
</evidence>
<evidence type="ECO:0000256" key="1">
    <source>
        <dbReference type="ARBA" id="ARBA00004123"/>
    </source>
</evidence>
<feature type="compositionally biased region" description="Basic and acidic residues" evidence="8">
    <location>
        <begin position="10"/>
        <end position="22"/>
    </location>
</feature>
<evidence type="ECO:0000256" key="5">
    <source>
        <dbReference type="ARBA" id="ARBA00023054"/>
    </source>
</evidence>
<feature type="region of interest" description="Disordered" evidence="8">
    <location>
        <begin position="1"/>
        <end position="40"/>
    </location>
</feature>
<dbReference type="GO" id="GO:0005634">
    <property type="term" value="C:nucleus"/>
    <property type="evidence" value="ECO:0007669"/>
    <property type="project" value="UniProtKB-SubCell"/>
</dbReference>
<keyword evidence="5 7" id="KW-0175">Coiled coil</keyword>
<feature type="coiled-coil region" evidence="7">
    <location>
        <begin position="871"/>
        <end position="932"/>
    </location>
</feature>
<accession>A0A835H5I9</accession>
<feature type="compositionally biased region" description="Polar residues" evidence="8">
    <location>
        <begin position="797"/>
        <end position="807"/>
    </location>
</feature>
<dbReference type="InterPro" id="IPR004082">
    <property type="entry name" value="OBERON"/>
</dbReference>
<feature type="domain" description="Oberon-like PHD finger" evidence="9">
    <location>
        <begin position="608"/>
        <end position="731"/>
    </location>
</feature>
<dbReference type="Pfam" id="PF16312">
    <property type="entry name" value="Oberon_cc"/>
    <property type="match status" value="1"/>
</dbReference>
<evidence type="ECO:0000256" key="6">
    <source>
        <dbReference type="ARBA" id="ARBA00023242"/>
    </source>
</evidence>
<dbReference type="PANTHER" id="PTHR21736">
    <property type="entry name" value="VERNALIZATION-INSENSITIVE PROTEIN 3"/>
    <property type="match status" value="1"/>
</dbReference>
<evidence type="ECO:0000259" key="10">
    <source>
        <dbReference type="Pfam" id="PF16312"/>
    </source>
</evidence>
<feature type="region of interest" description="Disordered" evidence="8">
    <location>
        <begin position="784"/>
        <end position="843"/>
    </location>
</feature>
<dbReference type="CDD" id="cd15612">
    <property type="entry name" value="PHD_OBE1_like"/>
    <property type="match status" value="1"/>
</dbReference>
<dbReference type="GO" id="GO:0010492">
    <property type="term" value="P:maintenance of shoot apical meristem identity"/>
    <property type="evidence" value="ECO:0007669"/>
    <property type="project" value="TreeGrafter"/>
</dbReference>
<feature type="region of interest" description="Disordered" evidence="8">
    <location>
        <begin position="290"/>
        <end position="315"/>
    </location>
</feature>
<keyword evidence="6" id="KW-0539">Nucleus</keyword>
<dbReference type="InterPro" id="IPR047578">
    <property type="entry name" value="OBE1-like_PHD"/>
</dbReference>
<dbReference type="AlphaFoldDB" id="A0A835H5I9"/>
<protein>
    <submittedName>
        <fullName evidence="11">Uncharacterized protein</fullName>
    </submittedName>
</protein>
<proteinExistence type="predicted"/>
<evidence type="ECO:0000256" key="8">
    <source>
        <dbReference type="SAM" id="MobiDB-lite"/>
    </source>
</evidence>
<reference evidence="11 12" key="1">
    <citation type="submission" date="2020-10" db="EMBL/GenBank/DDBJ databases">
        <title>The Coptis chinensis genome and diversification of protoberbering-type alkaloids.</title>
        <authorList>
            <person name="Wang B."/>
            <person name="Shu S."/>
            <person name="Song C."/>
            <person name="Liu Y."/>
        </authorList>
    </citation>
    <scope>NUCLEOTIDE SEQUENCE [LARGE SCALE GENOMIC DNA]</scope>
    <source>
        <strain evidence="11">HL-2020</strain>
        <tissue evidence="11">Leaf</tissue>
    </source>
</reference>
<organism evidence="11 12">
    <name type="scientific">Coptis chinensis</name>
    <dbReference type="NCBI Taxonomy" id="261450"/>
    <lineage>
        <taxon>Eukaryota</taxon>
        <taxon>Viridiplantae</taxon>
        <taxon>Streptophyta</taxon>
        <taxon>Embryophyta</taxon>
        <taxon>Tracheophyta</taxon>
        <taxon>Spermatophyta</taxon>
        <taxon>Magnoliopsida</taxon>
        <taxon>Ranunculales</taxon>
        <taxon>Ranunculaceae</taxon>
        <taxon>Coptidoideae</taxon>
        <taxon>Coptis</taxon>
    </lineage>
</organism>
<evidence type="ECO:0000313" key="12">
    <source>
        <dbReference type="Proteomes" id="UP000631114"/>
    </source>
</evidence>
<dbReference type="Pfam" id="PF07227">
    <property type="entry name" value="PHD_Oberon"/>
    <property type="match status" value="1"/>
</dbReference>
<comment type="caution">
    <text evidence="11">The sequence shown here is derived from an EMBL/GenBank/DDBJ whole genome shotgun (WGS) entry which is preliminary data.</text>
</comment>
<feature type="domain" description="Oberon coiled-coil region" evidence="10">
    <location>
        <begin position="852"/>
        <end position="951"/>
    </location>
</feature>
<feature type="compositionally biased region" description="Polar residues" evidence="8">
    <location>
        <begin position="297"/>
        <end position="315"/>
    </location>
</feature>
<dbReference type="GO" id="GO:0010071">
    <property type="term" value="P:root meristem specification"/>
    <property type="evidence" value="ECO:0007669"/>
    <property type="project" value="TreeGrafter"/>
</dbReference>
<dbReference type="EMBL" id="JADFTS010000008">
    <property type="protein sequence ID" value="KAF9593294.1"/>
    <property type="molecule type" value="Genomic_DNA"/>
</dbReference>
<evidence type="ECO:0000256" key="7">
    <source>
        <dbReference type="SAM" id="Coils"/>
    </source>
</evidence>
<dbReference type="GO" id="GO:0010078">
    <property type="term" value="P:maintenance of root meristem identity"/>
    <property type="evidence" value="ECO:0007669"/>
    <property type="project" value="TreeGrafter"/>
</dbReference>
<gene>
    <name evidence="11" type="ORF">IFM89_021050</name>
</gene>
<evidence type="ECO:0000256" key="4">
    <source>
        <dbReference type="ARBA" id="ARBA00022833"/>
    </source>
</evidence>
<dbReference type="OrthoDB" id="784473at2759"/>
<evidence type="ECO:0000256" key="2">
    <source>
        <dbReference type="ARBA" id="ARBA00022723"/>
    </source>
</evidence>
<dbReference type="PANTHER" id="PTHR21736:SF20">
    <property type="entry name" value="PROTEIN OBERON 4"/>
    <property type="match status" value="1"/>
</dbReference>
<dbReference type="Proteomes" id="UP000631114">
    <property type="component" value="Unassembled WGS sequence"/>
</dbReference>
<keyword evidence="2" id="KW-0479">Metal-binding</keyword>
<dbReference type="InterPro" id="IPR032881">
    <property type="entry name" value="Oberon-like_PHD"/>
</dbReference>
<dbReference type="InterPro" id="IPR032535">
    <property type="entry name" value="Oberon_CC"/>
</dbReference>
<evidence type="ECO:0000313" key="11">
    <source>
        <dbReference type="EMBL" id="KAF9593294.1"/>
    </source>
</evidence>
<dbReference type="GO" id="GO:0010468">
    <property type="term" value="P:regulation of gene expression"/>
    <property type="evidence" value="ECO:0007669"/>
    <property type="project" value="TreeGrafter"/>
</dbReference>
<keyword evidence="12" id="KW-1185">Reference proteome</keyword>
<name>A0A835H5I9_9MAGN</name>
<dbReference type="PRINTS" id="PR01544">
    <property type="entry name" value="ARATH130DUF"/>
</dbReference>
<dbReference type="GO" id="GO:0008270">
    <property type="term" value="F:zinc ion binding"/>
    <property type="evidence" value="ECO:0007669"/>
    <property type="project" value="UniProtKB-KW"/>
</dbReference>
<comment type="subcellular location">
    <subcellularLocation>
        <location evidence="1">Nucleus</location>
    </subcellularLocation>
</comment>